<organism evidence="3">
    <name type="scientific">Bacteroides intestinalis</name>
    <dbReference type="NCBI Taxonomy" id="329854"/>
    <lineage>
        <taxon>Bacteria</taxon>
        <taxon>Pseudomonadati</taxon>
        <taxon>Bacteroidota</taxon>
        <taxon>Bacteroidia</taxon>
        <taxon>Bacteroidales</taxon>
        <taxon>Bacteroidaceae</taxon>
        <taxon>Bacteroides</taxon>
    </lineage>
</organism>
<dbReference type="PANTHER" id="PTHR43194">
    <property type="entry name" value="HYDROLASE ALPHA/BETA FOLD FAMILY"/>
    <property type="match status" value="1"/>
</dbReference>
<comment type="caution">
    <text evidence="3">The sequence shown here is derived from an EMBL/GenBank/DDBJ whole genome shotgun (WGS) entry which is preliminary data.</text>
</comment>
<dbReference type="Gene3D" id="3.40.50.1820">
    <property type="entry name" value="alpha/beta hydrolase"/>
    <property type="match status" value="1"/>
</dbReference>
<proteinExistence type="predicted"/>
<feature type="chain" id="PRO_5007486270" description="AB hydrolase-1 domain-containing protein" evidence="1">
    <location>
        <begin position="20"/>
        <end position="351"/>
    </location>
</feature>
<dbReference type="InterPro" id="IPR050228">
    <property type="entry name" value="Carboxylesterase_BioH"/>
</dbReference>
<dbReference type="SUPFAM" id="SSF53474">
    <property type="entry name" value="alpha/beta-Hydrolases"/>
    <property type="match status" value="1"/>
</dbReference>
<dbReference type="EMBL" id="LTDF01000180">
    <property type="protein sequence ID" value="KXT40274.1"/>
    <property type="molecule type" value="Genomic_DNA"/>
</dbReference>
<dbReference type="Pfam" id="PF12697">
    <property type="entry name" value="Abhydrolase_6"/>
    <property type="match status" value="1"/>
</dbReference>
<feature type="signal peptide" evidence="1">
    <location>
        <begin position="1"/>
        <end position="19"/>
    </location>
</feature>
<protein>
    <recommendedName>
        <fullName evidence="2">AB hydrolase-1 domain-containing protein</fullName>
    </recommendedName>
</protein>
<dbReference type="InterPro" id="IPR000073">
    <property type="entry name" value="AB_hydrolase_1"/>
</dbReference>
<dbReference type="PANTHER" id="PTHR43194:SF2">
    <property type="entry name" value="PEROXISOMAL MEMBRANE PROTEIN LPX1"/>
    <property type="match status" value="1"/>
</dbReference>
<dbReference type="Proteomes" id="UP000070319">
    <property type="component" value="Unassembled WGS sequence"/>
</dbReference>
<dbReference type="PATRIC" id="fig|329854.7.peg.5681"/>
<evidence type="ECO:0000259" key="2">
    <source>
        <dbReference type="Pfam" id="PF12697"/>
    </source>
</evidence>
<gene>
    <name evidence="3" type="ORF">HMPREF2531_05613</name>
</gene>
<name>A0A139KM52_9BACE</name>
<evidence type="ECO:0000313" key="4">
    <source>
        <dbReference type="Proteomes" id="UP000070319"/>
    </source>
</evidence>
<dbReference type="AlphaFoldDB" id="A0A139KM52"/>
<evidence type="ECO:0000313" key="3">
    <source>
        <dbReference type="EMBL" id="KXT40274.1"/>
    </source>
</evidence>
<sequence>MKKIILGVLLLLFAGVAQAQHITIARQGHFSVGGQTIQRLGKYDNSKFVGWAEQEETGQSYRADHAFVDFQIPADSKKLPLVYVHGYGGSGVCWQMTPDGREGFATLMLRRGWSSYVVDLPGRGRAGRTSATTTAKPVADEMFWFDIWRIGVWPNFNEGVQFPKDSTSLSQFFREMTPDLSNHQLDVPALGALSERIGDHILVTHSAGGFPGWMSAMQNSEVKGVVSYEPGGFVFPEGEVPDRIDGLTGGVAGTAVPMEQFKRLTEIPIILYFGDYIPETPSKNLGDENWRVRLQMARKFVEAINRHGGNATLVELPKIGIYGNTHFLMQDLNNAELADLLDDWLLKSKLN</sequence>
<evidence type="ECO:0000256" key="1">
    <source>
        <dbReference type="SAM" id="SignalP"/>
    </source>
</evidence>
<dbReference type="InterPro" id="IPR029058">
    <property type="entry name" value="AB_hydrolase_fold"/>
</dbReference>
<dbReference type="CDD" id="cd12810">
    <property type="entry name" value="Esterase_713_like-3"/>
    <property type="match status" value="1"/>
</dbReference>
<dbReference type="RefSeq" id="WP_061438478.1">
    <property type="nucleotide sequence ID" value="NZ_KQ968743.1"/>
</dbReference>
<accession>A0A139KM52</accession>
<reference evidence="3 4" key="1">
    <citation type="submission" date="2016-02" db="EMBL/GenBank/DDBJ databases">
        <authorList>
            <person name="Wen L."/>
            <person name="He K."/>
            <person name="Yang H."/>
        </authorList>
    </citation>
    <scope>NUCLEOTIDE SEQUENCE [LARGE SCALE GENOMIC DNA]</scope>
    <source>
        <strain evidence="3 4">KLE1704</strain>
    </source>
</reference>
<feature type="domain" description="AB hydrolase-1" evidence="2">
    <location>
        <begin position="81"/>
        <end position="301"/>
    </location>
</feature>
<keyword evidence="1" id="KW-0732">Signal</keyword>